<comment type="similarity">
    <text evidence="1">Belongs to the CSN12 family.</text>
</comment>
<dbReference type="InterPro" id="IPR036388">
    <property type="entry name" value="WH-like_DNA-bd_sf"/>
</dbReference>
<evidence type="ECO:0000259" key="2">
    <source>
        <dbReference type="PROSITE" id="PS50250"/>
    </source>
</evidence>
<dbReference type="EMBL" id="MBFR01000444">
    <property type="protein sequence ID" value="PVU87803.1"/>
    <property type="molecule type" value="Genomic_DNA"/>
</dbReference>
<dbReference type="Proteomes" id="UP000245383">
    <property type="component" value="Unassembled WGS sequence"/>
</dbReference>
<feature type="domain" description="PCI" evidence="2">
    <location>
        <begin position="1"/>
        <end position="133"/>
    </location>
</feature>
<evidence type="ECO:0000313" key="3">
    <source>
        <dbReference type="EMBL" id="PVU87803.1"/>
    </source>
</evidence>
<dbReference type="STRING" id="133385.A0A2T9Y647"/>
<dbReference type="GO" id="GO:0016973">
    <property type="term" value="P:poly(A)+ mRNA export from nucleus"/>
    <property type="evidence" value="ECO:0007669"/>
    <property type="project" value="TreeGrafter"/>
</dbReference>
<dbReference type="InterPro" id="IPR000717">
    <property type="entry name" value="PCI_dom"/>
</dbReference>
<dbReference type="GO" id="GO:0000973">
    <property type="term" value="P:post-transcriptional tethering of RNA polymerase II gene DNA at nuclear periphery"/>
    <property type="evidence" value="ECO:0007669"/>
    <property type="project" value="TreeGrafter"/>
</dbReference>
<dbReference type="Gene3D" id="1.10.10.10">
    <property type="entry name" value="Winged helix-like DNA-binding domain superfamily/Winged helix DNA-binding domain"/>
    <property type="match status" value="1"/>
</dbReference>
<dbReference type="GO" id="GO:0003690">
    <property type="term" value="F:double-stranded DNA binding"/>
    <property type="evidence" value="ECO:0007669"/>
    <property type="project" value="InterPro"/>
</dbReference>
<name>A0A2T9Y647_9FUNG</name>
<dbReference type="InterPro" id="IPR045114">
    <property type="entry name" value="Csn12-like"/>
</dbReference>
<dbReference type="AlphaFoldDB" id="A0A2T9Y647"/>
<dbReference type="Pfam" id="PF01399">
    <property type="entry name" value="PCI"/>
    <property type="match status" value="1"/>
</dbReference>
<keyword evidence="4" id="KW-1185">Reference proteome</keyword>
<dbReference type="GO" id="GO:0003723">
    <property type="term" value="F:RNA binding"/>
    <property type="evidence" value="ECO:0007669"/>
    <property type="project" value="InterPro"/>
</dbReference>
<dbReference type="GO" id="GO:0070390">
    <property type="term" value="C:transcription export complex 2"/>
    <property type="evidence" value="ECO:0007669"/>
    <property type="project" value="TreeGrafter"/>
</dbReference>
<evidence type="ECO:0000313" key="4">
    <source>
        <dbReference type="Proteomes" id="UP000245383"/>
    </source>
</evidence>
<dbReference type="PANTHER" id="PTHR12732:SF0">
    <property type="entry name" value="PCI DOMAIN-CONTAINING PROTEIN 2"/>
    <property type="match status" value="1"/>
</dbReference>
<gene>
    <name evidence="3" type="ORF">BB561_006173</name>
</gene>
<proteinExistence type="inferred from homology"/>
<evidence type="ECO:0000256" key="1">
    <source>
        <dbReference type="ARBA" id="ARBA00025771"/>
    </source>
</evidence>
<protein>
    <recommendedName>
        <fullName evidence="2">PCI domain-containing protein</fullName>
    </recommendedName>
</protein>
<dbReference type="GO" id="GO:0006368">
    <property type="term" value="P:transcription elongation by RNA polymerase II"/>
    <property type="evidence" value="ECO:0007669"/>
    <property type="project" value="TreeGrafter"/>
</dbReference>
<reference evidence="3 4" key="1">
    <citation type="journal article" date="2018" name="MBio">
        <title>Comparative Genomics Reveals the Core Gene Toolbox for the Fungus-Insect Symbiosis.</title>
        <authorList>
            <person name="Wang Y."/>
            <person name="Stata M."/>
            <person name="Wang W."/>
            <person name="Stajich J.E."/>
            <person name="White M.M."/>
            <person name="Moncalvo J.M."/>
        </authorList>
    </citation>
    <scope>NUCLEOTIDE SEQUENCE [LARGE SCALE GENOMIC DNA]</scope>
    <source>
        <strain evidence="3 4">SWE-8-4</strain>
    </source>
</reference>
<sequence>MVNGKIPSQKLLKKYSELELMYSKFVIAYRTGNINLYDQNLQEMQSILFKSRTYLAVEKARELVLRTLFKKIHLILGSTRIAITTIQRVINLTGFNKCETELQCILAVQINKGLIKGYISETHNTLVLSKLAPFPLPNNETSNVSY</sequence>
<dbReference type="OrthoDB" id="10252687at2759"/>
<accession>A0A2T9Y647</accession>
<comment type="caution">
    <text evidence="3">The sequence shown here is derived from an EMBL/GenBank/DDBJ whole genome shotgun (WGS) entry which is preliminary data.</text>
</comment>
<organism evidence="3 4">
    <name type="scientific">Smittium simulii</name>
    <dbReference type="NCBI Taxonomy" id="133385"/>
    <lineage>
        <taxon>Eukaryota</taxon>
        <taxon>Fungi</taxon>
        <taxon>Fungi incertae sedis</taxon>
        <taxon>Zoopagomycota</taxon>
        <taxon>Kickxellomycotina</taxon>
        <taxon>Harpellomycetes</taxon>
        <taxon>Harpellales</taxon>
        <taxon>Legeriomycetaceae</taxon>
        <taxon>Smittium</taxon>
    </lineage>
</organism>
<dbReference type="PANTHER" id="PTHR12732">
    <property type="entry name" value="UNCHARACTERIZED PROTEASOME COMPONENT REGION PCI-CONTAINING"/>
    <property type="match status" value="1"/>
</dbReference>
<dbReference type="PROSITE" id="PS50250">
    <property type="entry name" value="PCI"/>
    <property type="match status" value="1"/>
</dbReference>